<dbReference type="Pfam" id="PF00152">
    <property type="entry name" value="tRNA-synt_2"/>
    <property type="match status" value="1"/>
</dbReference>
<reference evidence="9 10" key="2">
    <citation type="submission" date="2018-06" db="EMBL/GenBank/DDBJ databases">
        <title>Metagenomic assembly of (sub)arctic Cyanobacteria and their associated microbiome from non-axenic cultures.</title>
        <authorList>
            <person name="Baurain D."/>
        </authorList>
    </citation>
    <scope>NUCLEOTIDE SEQUENCE [LARGE SCALE GENOMIC DNA]</scope>
    <source>
        <strain evidence="9">ULC129bin1</strain>
    </source>
</reference>
<dbReference type="InterPro" id="IPR004365">
    <property type="entry name" value="NA-bd_OB_tRNA"/>
</dbReference>
<evidence type="ECO:0000256" key="2">
    <source>
        <dbReference type="ARBA" id="ARBA00022598"/>
    </source>
</evidence>
<evidence type="ECO:0000256" key="6">
    <source>
        <dbReference type="ARBA" id="ARBA00023146"/>
    </source>
</evidence>
<proteinExistence type="inferred from homology"/>
<dbReference type="InterPro" id="IPR045864">
    <property type="entry name" value="aa-tRNA-synth_II/BPL/LPL"/>
</dbReference>
<dbReference type="GO" id="GO:0003676">
    <property type="term" value="F:nucleic acid binding"/>
    <property type="evidence" value="ECO:0007669"/>
    <property type="project" value="InterPro"/>
</dbReference>
<gene>
    <name evidence="7" type="primary">asnS</name>
    <name evidence="9" type="ORF">DCF25_16210</name>
</gene>
<reference evidence="10" key="1">
    <citation type="submission" date="2018-04" db="EMBL/GenBank/DDBJ databases">
        <authorList>
            <person name="Cornet L."/>
        </authorList>
    </citation>
    <scope>NUCLEOTIDE SEQUENCE [LARGE SCALE GENOMIC DNA]</scope>
</reference>
<protein>
    <recommendedName>
        <fullName evidence="7">Asparagine--tRNA ligase</fullName>
        <ecNumber evidence="7">6.1.1.22</ecNumber>
    </recommendedName>
    <alternativeName>
        <fullName evidence="7">Asparaginyl-tRNA synthetase</fullName>
        <shortName evidence="7">AsnRS</shortName>
    </alternativeName>
</protein>
<dbReference type="SUPFAM" id="SSF55681">
    <property type="entry name" value="Class II aaRS and biotin synthetases"/>
    <property type="match status" value="1"/>
</dbReference>
<comment type="caution">
    <text evidence="9">The sequence shown here is derived from an EMBL/GenBank/DDBJ whole genome shotgun (WGS) entry which is preliminary data.</text>
</comment>
<dbReference type="CDD" id="cd04318">
    <property type="entry name" value="EcAsnRS_like_N"/>
    <property type="match status" value="1"/>
</dbReference>
<keyword evidence="6 7" id="KW-0030">Aminoacyl-tRNA synthetase</keyword>
<dbReference type="Proteomes" id="UP000249354">
    <property type="component" value="Unassembled WGS sequence"/>
</dbReference>
<dbReference type="EMBL" id="QBMC01000126">
    <property type="protein sequence ID" value="PZO13409.1"/>
    <property type="molecule type" value="Genomic_DNA"/>
</dbReference>
<dbReference type="PRINTS" id="PR01042">
    <property type="entry name" value="TRNASYNTHASP"/>
</dbReference>
<evidence type="ECO:0000256" key="5">
    <source>
        <dbReference type="ARBA" id="ARBA00022917"/>
    </source>
</evidence>
<dbReference type="GO" id="GO:0006421">
    <property type="term" value="P:asparaginyl-tRNA aminoacylation"/>
    <property type="evidence" value="ECO:0007669"/>
    <property type="project" value="UniProtKB-UniRule"/>
</dbReference>
<dbReference type="GO" id="GO:0005524">
    <property type="term" value="F:ATP binding"/>
    <property type="evidence" value="ECO:0007669"/>
    <property type="project" value="UniProtKB-UniRule"/>
</dbReference>
<dbReference type="InterPro" id="IPR006195">
    <property type="entry name" value="aa-tRNA-synth_II"/>
</dbReference>
<comment type="subunit">
    <text evidence="7">Homodimer.</text>
</comment>
<evidence type="ECO:0000259" key="8">
    <source>
        <dbReference type="PROSITE" id="PS50862"/>
    </source>
</evidence>
<dbReference type="PANTHER" id="PTHR22594">
    <property type="entry name" value="ASPARTYL/LYSYL-TRNA SYNTHETASE"/>
    <property type="match status" value="1"/>
</dbReference>
<comment type="catalytic activity">
    <reaction evidence="7">
        <text>tRNA(Asn) + L-asparagine + ATP = L-asparaginyl-tRNA(Asn) + AMP + diphosphate + H(+)</text>
        <dbReference type="Rhea" id="RHEA:11180"/>
        <dbReference type="Rhea" id="RHEA-COMP:9659"/>
        <dbReference type="Rhea" id="RHEA-COMP:9674"/>
        <dbReference type="ChEBI" id="CHEBI:15378"/>
        <dbReference type="ChEBI" id="CHEBI:30616"/>
        <dbReference type="ChEBI" id="CHEBI:33019"/>
        <dbReference type="ChEBI" id="CHEBI:58048"/>
        <dbReference type="ChEBI" id="CHEBI:78442"/>
        <dbReference type="ChEBI" id="CHEBI:78515"/>
        <dbReference type="ChEBI" id="CHEBI:456215"/>
        <dbReference type="EC" id="6.1.1.22"/>
    </reaction>
</comment>
<keyword evidence="7" id="KW-0963">Cytoplasm</keyword>
<comment type="similarity">
    <text evidence="1 7">Belongs to the class-II aminoacyl-tRNA synthetase family.</text>
</comment>
<dbReference type="HAMAP" id="MF_00534">
    <property type="entry name" value="Asn_tRNA_synth"/>
    <property type="match status" value="1"/>
</dbReference>
<organism evidence="9 10">
    <name type="scientific">Leptolyngbya foveolarum</name>
    <dbReference type="NCBI Taxonomy" id="47253"/>
    <lineage>
        <taxon>Bacteria</taxon>
        <taxon>Bacillati</taxon>
        <taxon>Cyanobacteriota</taxon>
        <taxon>Cyanophyceae</taxon>
        <taxon>Leptolyngbyales</taxon>
        <taxon>Leptolyngbyaceae</taxon>
        <taxon>Leptolyngbya group</taxon>
        <taxon>Leptolyngbya</taxon>
    </lineage>
</organism>
<dbReference type="AlphaFoldDB" id="A0A2W4U8B8"/>
<evidence type="ECO:0000256" key="3">
    <source>
        <dbReference type="ARBA" id="ARBA00022741"/>
    </source>
</evidence>
<evidence type="ECO:0000313" key="10">
    <source>
        <dbReference type="Proteomes" id="UP000249354"/>
    </source>
</evidence>
<dbReference type="NCBIfam" id="NF003037">
    <property type="entry name" value="PRK03932.1"/>
    <property type="match status" value="1"/>
</dbReference>
<comment type="subcellular location">
    <subcellularLocation>
        <location evidence="7">Cytoplasm</location>
    </subcellularLocation>
</comment>
<dbReference type="Gene3D" id="3.30.930.10">
    <property type="entry name" value="Bira Bifunctional Protein, Domain 2"/>
    <property type="match status" value="1"/>
</dbReference>
<sequence length="466" mass="52613">MTSQRIKHILTSGQPGETLTIQGWVRTQRVAKKFTFIEVNDGSAMSGLQVVAGEDIPGYAESMERISTGASVAISGTLSESPGKGQRVELQASSIEVFGESDGATYPLQKKRHSFEFLRTIGHLRSRTNTLGAVFRVRNACATAIHNFFQEKDFLWMHTPILTASDCEGAGEMFTVTRFNLDDIPKTPDGKIDYSQDFFSKPAYLTVSGQLEAEIMAMAFSNVYTFGPTFRAENSNTSRHLAEFWMVEPEMAFCDLEGNADLAEAFLKYVFSYVLEHCPDDMAFFNERIDSTLLETAENIINSEFARITYTEAIALLEAAIEAGQTFEYPVSWGIDLQSEHERYLAEEHFKRPVIVTDYPKEIKAFYMRLNDDNKTVAAMDVLAPRIGEIIGGAQREERLDVLERRIEAAGLPKEDYWWYLDLRRYGTVPHAGFGLGFERLVQFMTGMTNIRDVIPFPRTPDNLEF</sequence>
<dbReference type="FunFam" id="3.30.930.10:FF:000016">
    <property type="entry name" value="Asparagine--tRNA ligase"/>
    <property type="match status" value="1"/>
</dbReference>
<dbReference type="NCBIfam" id="TIGR00457">
    <property type="entry name" value="asnS"/>
    <property type="match status" value="1"/>
</dbReference>
<keyword evidence="2 7" id="KW-0436">Ligase</keyword>
<dbReference type="Pfam" id="PF01336">
    <property type="entry name" value="tRNA_anti-codon"/>
    <property type="match status" value="1"/>
</dbReference>
<dbReference type="PROSITE" id="PS50862">
    <property type="entry name" value="AA_TRNA_LIGASE_II"/>
    <property type="match status" value="1"/>
</dbReference>
<keyword evidence="3 7" id="KW-0547">Nucleotide-binding</keyword>
<feature type="domain" description="Aminoacyl-transfer RNA synthetases class-II family profile" evidence="8">
    <location>
        <begin position="135"/>
        <end position="456"/>
    </location>
</feature>
<evidence type="ECO:0000313" key="9">
    <source>
        <dbReference type="EMBL" id="PZO13409.1"/>
    </source>
</evidence>
<dbReference type="InterPro" id="IPR004364">
    <property type="entry name" value="Aa-tRNA-synt_II"/>
</dbReference>
<dbReference type="PANTHER" id="PTHR22594:SF34">
    <property type="entry name" value="ASPARAGINE--TRNA LIGASE, MITOCHONDRIAL-RELATED"/>
    <property type="match status" value="1"/>
</dbReference>
<dbReference type="GO" id="GO:0005737">
    <property type="term" value="C:cytoplasm"/>
    <property type="evidence" value="ECO:0007669"/>
    <property type="project" value="UniProtKB-SubCell"/>
</dbReference>
<keyword evidence="5 7" id="KW-0648">Protein biosynthesis</keyword>
<dbReference type="InterPro" id="IPR002312">
    <property type="entry name" value="Asp/Asn-tRNA-synth_IIb"/>
</dbReference>
<dbReference type="SUPFAM" id="SSF50249">
    <property type="entry name" value="Nucleic acid-binding proteins"/>
    <property type="match status" value="1"/>
</dbReference>
<dbReference type="GO" id="GO:0004816">
    <property type="term" value="F:asparagine-tRNA ligase activity"/>
    <property type="evidence" value="ECO:0007669"/>
    <property type="project" value="UniProtKB-UniRule"/>
</dbReference>
<evidence type="ECO:0000256" key="7">
    <source>
        <dbReference type="HAMAP-Rule" id="MF_00534"/>
    </source>
</evidence>
<dbReference type="CDD" id="cd00776">
    <property type="entry name" value="AsxRS_core"/>
    <property type="match status" value="1"/>
</dbReference>
<dbReference type="EC" id="6.1.1.22" evidence="7"/>
<dbReference type="InterPro" id="IPR012340">
    <property type="entry name" value="NA-bd_OB-fold"/>
</dbReference>
<dbReference type="InterPro" id="IPR004522">
    <property type="entry name" value="Asn-tRNA-ligase"/>
</dbReference>
<accession>A0A2W4U8B8</accession>
<evidence type="ECO:0000256" key="1">
    <source>
        <dbReference type="ARBA" id="ARBA00008226"/>
    </source>
</evidence>
<dbReference type="Gene3D" id="2.40.50.140">
    <property type="entry name" value="Nucleic acid-binding proteins"/>
    <property type="match status" value="1"/>
</dbReference>
<keyword evidence="4 7" id="KW-0067">ATP-binding</keyword>
<name>A0A2W4U8B8_9CYAN</name>
<evidence type="ECO:0000256" key="4">
    <source>
        <dbReference type="ARBA" id="ARBA00022840"/>
    </source>
</evidence>